<evidence type="ECO:0000256" key="1">
    <source>
        <dbReference type="SAM" id="MobiDB-lite"/>
    </source>
</evidence>
<evidence type="ECO:0000313" key="2">
    <source>
        <dbReference type="EMBL" id="KPP60630.1"/>
    </source>
</evidence>
<feature type="compositionally biased region" description="Polar residues" evidence="1">
    <location>
        <begin position="23"/>
        <end position="32"/>
    </location>
</feature>
<protein>
    <submittedName>
        <fullName evidence="2">Uncharacterized protein</fullName>
    </submittedName>
</protein>
<dbReference type="AlphaFoldDB" id="A0A0P7WHP7"/>
<dbReference type="Proteomes" id="UP000034805">
    <property type="component" value="Unassembled WGS sequence"/>
</dbReference>
<dbReference type="Gene3D" id="4.10.830.40">
    <property type="match status" value="1"/>
</dbReference>
<accession>A0A0P7WHP7</accession>
<feature type="compositionally biased region" description="Basic and acidic residues" evidence="1">
    <location>
        <begin position="8"/>
        <end position="22"/>
    </location>
</feature>
<evidence type="ECO:0000313" key="3">
    <source>
        <dbReference type="Proteomes" id="UP000034805"/>
    </source>
</evidence>
<dbReference type="EMBL" id="JARO02010518">
    <property type="protein sequence ID" value="KPP60630.1"/>
    <property type="molecule type" value="Genomic_DNA"/>
</dbReference>
<gene>
    <name evidence="2" type="ORF">Z043_121350</name>
</gene>
<organism evidence="2 3">
    <name type="scientific">Scleropages formosus</name>
    <name type="common">Asian bonytongue</name>
    <name type="synonym">Osteoglossum formosum</name>
    <dbReference type="NCBI Taxonomy" id="113540"/>
    <lineage>
        <taxon>Eukaryota</taxon>
        <taxon>Metazoa</taxon>
        <taxon>Chordata</taxon>
        <taxon>Craniata</taxon>
        <taxon>Vertebrata</taxon>
        <taxon>Euteleostomi</taxon>
        <taxon>Actinopterygii</taxon>
        <taxon>Neopterygii</taxon>
        <taxon>Teleostei</taxon>
        <taxon>Osteoglossocephala</taxon>
        <taxon>Osteoglossomorpha</taxon>
        <taxon>Osteoglossiformes</taxon>
        <taxon>Osteoglossidae</taxon>
        <taxon>Scleropages</taxon>
    </lineage>
</organism>
<reference evidence="2 3" key="1">
    <citation type="submission" date="2015-08" db="EMBL/GenBank/DDBJ databases">
        <title>The genome of the Asian arowana (Scleropages formosus).</title>
        <authorList>
            <person name="Tan M.H."/>
            <person name="Gan H.M."/>
            <person name="Croft L.J."/>
            <person name="Austin C.M."/>
        </authorList>
    </citation>
    <scope>NUCLEOTIDE SEQUENCE [LARGE SCALE GENOMIC DNA]</scope>
    <source>
        <strain evidence="2">Aro1</strain>
    </source>
</reference>
<dbReference type="STRING" id="113540.ENSSFOP00015034029"/>
<sequence>SDGGTWRPKPENKDGPQKDTAAKTHSTAQQLHPTLDKITSPDTLRMKKFVRFILQVMYSSADSTKRVIWVDSDDGNTMLAEVMEKLKTELQAAPFDGNPPTPGAVECDFCTGKKKKAVKSCLTQ</sequence>
<name>A0A0P7WHP7_SCLFO</name>
<feature type="region of interest" description="Disordered" evidence="1">
    <location>
        <begin position="1"/>
        <end position="39"/>
    </location>
</feature>
<proteinExistence type="predicted"/>
<feature type="non-terminal residue" evidence="2">
    <location>
        <position position="1"/>
    </location>
</feature>
<comment type="caution">
    <text evidence="2">The sequence shown here is derived from an EMBL/GenBank/DDBJ whole genome shotgun (WGS) entry which is preliminary data.</text>
</comment>